<dbReference type="PROSITE" id="PS51764">
    <property type="entry name" value="GH26"/>
    <property type="match status" value="1"/>
</dbReference>
<dbReference type="Gene3D" id="3.20.20.80">
    <property type="entry name" value="Glycosidases"/>
    <property type="match status" value="1"/>
</dbReference>
<dbReference type="SUPFAM" id="SSF51445">
    <property type="entry name" value="(Trans)glycosidases"/>
    <property type="match status" value="1"/>
</dbReference>
<name>A0A1F4WJQ8_UNCKA</name>
<evidence type="ECO:0000256" key="1">
    <source>
        <dbReference type="ARBA" id="ARBA00007754"/>
    </source>
</evidence>
<dbReference type="PANTHER" id="PTHR40079">
    <property type="entry name" value="MANNAN ENDO-1,4-BETA-MANNOSIDASE E-RELATED"/>
    <property type="match status" value="1"/>
</dbReference>
<evidence type="ECO:0000256" key="3">
    <source>
        <dbReference type="ARBA" id="ARBA00023295"/>
    </source>
</evidence>
<proteinExistence type="inferred from homology"/>
<dbReference type="AlphaFoldDB" id="A0A1F4WJQ8"/>
<dbReference type="EMBL" id="MEWA01000019">
    <property type="protein sequence ID" value="OGC69568.1"/>
    <property type="molecule type" value="Genomic_DNA"/>
</dbReference>
<gene>
    <name evidence="6" type="ORF">A2415_03265</name>
</gene>
<accession>A0A1F4WJQ8</accession>
<dbReference type="GO" id="GO:0006080">
    <property type="term" value="P:substituted mannan metabolic process"/>
    <property type="evidence" value="ECO:0007669"/>
    <property type="project" value="InterPro"/>
</dbReference>
<reference evidence="6 7" key="1">
    <citation type="journal article" date="2016" name="Nat. Commun.">
        <title>Thousands of microbial genomes shed light on interconnected biogeochemical processes in an aquifer system.</title>
        <authorList>
            <person name="Anantharaman K."/>
            <person name="Brown C.T."/>
            <person name="Hug L.A."/>
            <person name="Sharon I."/>
            <person name="Castelle C.J."/>
            <person name="Probst A.J."/>
            <person name="Thomas B.C."/>
            <person name="Singh A."/>
            <person name="Wilkins M.J."/>
            <person name="Karaoz U."/>
            <person name="Brodie E.L."/>
            <person name="Williams K.H."/>
            <person name="Hubbard S.S."/>
            <person name="Banfield J.F."/>
        </authorList>
    </citation>
    <scope>NUCLEOTIDE SEQUENCE [LARGE SCALE GENOMIC DNA]</scope>
</reference>
<dbReference type="Proteomes" id="UP000179113">
    <property type="component" value="Unassembled WGS sequence"/>
</dbReference>
<feature type="active site" description="Nucleophile" evidence="4">
    <location>
        <position position="270"/>
    </location>
</feature>
<dbReference type="GO" id="GO:0016985">
    <property type="term" value="F:mannan endo-1,4-beta-mannosidase activity"/>
    <property type="evidence" value="ECO:0007669"/>
    <property type="project" value="InterPro"/>
</dbReference>
<feature type="active site" description="Proton donor" evidence="4">
    <location>
        <position position="160"/>
    </location>
</feature>
<sequence length="342" mass="39378">MRLSILIFLAAVAALFLLTKIMPNLPATEIETVVIEPEIPRKVYLGAWVGGFWTDTTRTLNSSALTSFEKLIDKKVAIANIYTDWTYLREPALIKTLNIMSSNGWTPMISSNPKFFSSCPDNKKSLYKTVAEGECDDFLREAAKNLRSYNKQVFFRFAWEMNLPQMYWSVQFMKSNPSDFKSAWRRLYTIFQEEKAENVIWVLSFNTSNSKTIPYKELYPGNDYVDWVAIDGYNWGNSQDWSGWTSFNSVFRSSYNELTAITSKPVMLSEVNSAPGPKKPEWLRDMLAVQIPQNFPNVSAVIFFNENKTEGEDVDWRIEIHQENLSALHDVLDNSIYSSVYP</sequence>
<comment type="caution">
    <text evidence="6">The sequence shown here is derived from an EMBL/GenBank/DDBJ whole genome shotgun (WGS) entry which is preliminary data.</text>
</comment>
<dbReference type="InterPro" id="IPR017853">
    <property type="entry name" value="GH"/>
</dbReference>
<dbReference type="PANTHER" id="PTHR40079:SF4">
    <property type="entry name" value="GH26 DOMAIN-CONTAINING PROTEIN-RELATED"/>
    <property type="match status" value="1"/>
</dbReference>
<dbReference type="InterPro" id="IPR022790">
    <property type="entry name" value="GH26_dom"/>
</dbReference>
<dbReference type="InterPro" id="IPR000805">
    <property type="entry name" value="Glyco_hydro_26"/>
</dbReference>
<evidence type="ECO:0000256" key="2">
    <source>
        <dbReference type="ARBA" id="ARBA00022801"/>
    </source>
</evidence>
<organism evidence="6 7">
    <name type="scientific">candidate division WWE3 bacterium RIFOXYC1_FULL_39_7</name>
    <dbReference type="NCBI Taxonomy" id="1802643"/>
    <lineage>
        <taxon>Bacteria</taxon>
        <taxon>Katanobacteria</taxon>
    </lineage>
</organism>
<comment type="similarity">
    <text evidence="1 4">Belongs to the glycosyl hydrolase 26 family.</text>
</comment>
<feature type="domain" description="GH26" evidence="5">
    <location>
        <begin position="30"/>
        <end position="330"/>
    </location>
</feature>
<keyword evidence="3 4" id="KW-0326">Glycosidase</keyword>
<evidence type="ECO:0000259" key="5">
    <source>
        <dbReference type="PROSITE" id="PS51764"/>
    </source>
</evidence>
<evidence type="ECO:0000313" key="6">
    <source>
        <dbReference type="EMBL" id="OGC69568.1"/>
    </source>
</evidence>
<protein>
    <recommendedName>
        <fullName evidence="5">GH26 domain-containing protein</fullName>
    </recommendedName>
</protein>
<keyword evidence="2 4" id="KW-0378">Hydrolase</keyword>
<evidence type="ECO:0000313" key="7">
    <source>
        <dbReference type="Proteomes" id="UP000179113"/>
    </source>
</evidence>
<evidence type="ECO:0000256" key="4">
    <source>
        <dbReference type="PROSITE-ProRule" id="PRU01100"/>
    </source>
</evidence>
<dbReference type="Pfam" id="PF02156">
    <property type="entry name" value="Glyco_hydro_26"/>
    <property type="match status" value="1"/>
</dbReference>